<dbReference type="EMBL" id="MT141887">
    <property type="protein sequence ID" value="QJA71635.1"/>
    <property type="molecule type" value="Genomic_DNA"/>
</dbReference>
<gene>
    <name evidence="1" type="ORF">MM415A03117_0013</name>
    <name evidence="2" type="ORF">TM448B03494_0011</name>
</gene>
<dbReference type="EMBL" id="MT145019">
    <property type="protein sequence ID" value="QJI02655.1"/>
    <property type="molecule type" value="Genomic_DNA"/>
</dbReference>
<accession>A0A6M3XXE5</accession>
<reference evidence="2" key="1">
    <citation type="submission" date="2020-03" db="EMBL/GenBank/DDBJ databases">
        <title>The deep terrestrial virosphere.</title>
        <authorList>
            <person name="Holmfeldt K."/>
            <person name="Nilsson E."/>
            <person name="Simone D."/>
            <person name="Lopez-Fernandez M."/>
            <person name="Wu X."/>
            <person name="de Brujin I."/>
            <person name="Lundin D."/>
            <person name="Andersson A."/>
            <person name="Bertilsson S."/>
            <person name="Dopson M."/>
        </authorList>
    </citation>
    <scope>NUCLEOTIDE SEQUENCE</scope>
    <source>
        <strain evidence="1">MM415A03117</strain>
        <strain evidence="2">TM448B03494</strain>
    </source>
</reference>
<organism evidence="2">
    <name type="scientific">viral metagenome</name>
    <dbReference type="NCBI Taxonomy" id="1070528"/>
    <lineage>
        <taxon>unclassified sequences</taxon>
        <taxon>metagenomes</taxon>
        <taxon>organismal metagenomes</taxon>
    </lineage>
</organism>
<dbReference type="AlphaFoldDB" id="A0A6M3XXE5"/>
<evidence type="ECO:0000313" key="2">
    <source>
        <dbReference type="EMBL" id="QJI02655.1"/>
    </source>
</evidence>
<evidence type="ECO:0000313" key="1">
    <source>
        <dbReference type="EMBL" id="QJA71635.1"/>
    </source>
</evidence>
<proteinExistence type="predicted"/>
<sequence>MFHKDIVGNEACGAKFSIPEKNGEGIVLYSASAVVLGVVRILTYSNTANKEYVASAPGTITTRGVRTVVALEALAAAGLSKWQTSGLAEADCATGIAAGDYLELGGTDDEFEVDGTTGSTTQTDQSAAIAVDANASGANAVGTVLLIDEIHEIAAA</sequence>
<protein>
    <submittedName>
        <fullName evidence="2">Uncharacterized protein</fullName>
    </submittedName>
</protein>
<name>A0A6M3XXE5_9ZZZZ</name>